<gene>
    <name evidence="2" type="ORF">PY649_23795</name>
</gene>
<evidence type="ECO:0000313" key="2">
    <source>
        <dbReference type="EMBL" id="MDL2401936.1"/>
    </source>
</evidence>
<dbReference type="Proteomes" id="UP001172645">
    <property type="component" value="Unassembled WGS sequence"/>
</dbReference>
<keyword evidence="1" id="KW-0472">Membrane</keyword>
<reference evidence="2" key="1">
    <citation type="submission" date="2023-06" db="EMBL/GenBank/DDBJ databases">
        <title>Phylogenetic Diversity of Rhizobium strains.</title>
        <authorList>
            <person name="Moura F.T."/>
            <person name="Helene L.C.F."/>
            <person name="Hungria M."/>
        </authorList>
    </citation>
    <scope>NUCLEOTIDE SEQUENCE</scope>
    <source>
        <strain evidence="2">CCGE526</strain>
    </source>
</reference>
<keyword evidence="1" id="KW-0812">Transmembrane</keyword>
<evidence type="ECO:0000313" key="3">
    <source>
        <dbReference type="Proteomes" id="UP001172645"/>
    </source>
</evidence>
<organism evidence="2 3">
    <name type="scientific">Rhizobium mayense</name>
    <dbReference type="NCBI Taxonomy" id="1312184"/>
    <lineage>
        <taxon>Bacteria</taxon>
        <taxon>Pseudomonadati</taxon>
        <taxon>Pseudomonadota</taxon>
        <taxon>Alphaproteobacteria</taxon>
        <taxon>Hyphomicrobiales</taxon>
        <taxon>Rhizobiaceae</taxon>
        <taxon>Rhizobium/Agrobacterium group</taxon>
        <taxon>Rhizobium</taxon>
    </lineage>
</organism>
<keyword evidence="3" id="KW-1185">Reference proteome</keyword>
<comment type="caution">
    <text evidence="2">The sequence shown here is derived from an EMBL/GenBank/DDBJ whole genome shotgun (WGS) entry which is preliminary data.</text>
</comment>
<keyword evidence="1" id="KW-1133">Transmembrane helix</keyword>
<feature type="transmembrane region" description="Helical" evidence="1">
    <location>
        <begin position="45"/>
        <end position="63"/>
    </location>
</feature>
<dbReference type="EMBL" id="JARFYM010000024">
    <property type="protein sequence ID" value="MDL2401936.1"/>
    <property type="molecule type" value="Genomic_DNA"/>
</dbReference>
<accession>A0ABT7K084</accession>
<sequence>MTSAEILGFVLLAGAAAYVQTLTGFAFGLLPMGGVGLTAVMPLPDVAVITDVLTLVNATIMMVKGWRYVLRQEFVLVLWQAISCSINSPATG</sequence>
<name>A0ABT7K084_9HYPH</name>
<dbReference type="RefSeq" id="WP_285871230.1">
    <property type="nucleotide sequence ID" value="NZ_JARFYM010000024.1"/>
</dbReference>
<proteinExistence type="predicted"/>
<evidence type="ECO:0000256" key="1">
    <source>
        <dbReference type="SAM" id="Phobius"/>
    </source>
</evidence>
<evidence type="ECO:0008006" key="4">
    <source>
        <dbReference type="Google" id="ProtNLM"/>
    </source>
</evidence>
<protein>
    <recommendedName>
        <fullName evidence="4">Membrane transporter protein</fullName>
    </recommendedName>
</protein>